<feature type="compositionally biased region" description="Polar residues" evidence="1">
    <location>
        <begin position="1"/>
        <end position="10"/>
    </location>
</feature>
<feature type="compositionally biased region" description="Low complexity" evidence="1">
    <location>
        <begin position="11"/>
        <end position="24"/>
    </location>
</feature>
<reference evidence="2" key="1">
    <citation type="journal article" date="2016" name="Front. Microbiol.">
        <title>Genome Sequence of the Piezophilic, Mesophilic Sulfate-Reducing Bacterium Desulfovibrio indicus J2T.</title>
        <authorList>
            <person name="Cao J."/>
            <person name="Maignien L."/>
            <person name="Shao Z."/>
            <person name="Alain K."/>
            <person name="Jebbar M."/>
        </authorList>
    </citation>
    <scope>NUCLEOTIDE SEQUENCE</scope>
    <source>
        <strain evidence="2">JCM 32048</strain>
    </source>
</reference>
<dbReference type="AlphaFoldDB" id="A0AA37HC07"/>
<comment type="caution">
    <text evidence="2">The sequence shown here is derived from an EMBL/GenBank/DDBJ whole genome shotgun (WGS) entry which is preliminary data.</text>
</comment>
<name>A0AA37HC07_9HYPH</name>
<keyword evidence="3" id="KW-1185">Reference proteome</keyword>
<reference evidence="2" key="2">
    <citation type="submission" date="2021-08" db="EMBL/GenBank/DDBJ databases">
        <authorList>
            <person name="Tani A."/>
            <person name="Ola A."/>
            <person name="Ogura Y."/>
            <person name="Katsura K."/>
            <person name="Hayashi T."/>
        </authorList>
    </citation>
    <scope>NUCLEOTIDE SEQUENCE</scope>
    <source>
        <strain evidence="2">JCM 32048</strain>
    </source>
</reference>
<feature type="compositionally biased region" description="Polar residues" evidence="1">
    <location>
        <begin position="40"/>
        <end position="51"/>
    </location>
</feature>
<proteinExistence type="predicted"/>
<protein>
    <submittedName>
        <fullName evidence="2">Uncharacterized protein</fullName>
    </submittedName>
</protein>
<feature type="compositionally biased region" description="Low complexity" evidence="1">
    <location>
        <begin position="86"/>
        <end position="101"/>
    </location>
</feature>
<dbReference type="RefSeq" id="WP_099898790.1">
    <property type="nucleotide sequence ID" value="NZ_BPQJ01000014.1"/>
</dbReference>
<dbReference type="EMBL" id="BPQJ01000014">
    <property type="protein sequence ID" value="GJD63059.1"/>
    <property type="molecule type" value="Genomic_DNA"/>
</dbReference>
<feature type="region of interest" description="Disordered" evidence="1">
    <location>
        <begin position="1"/>
        <end position="134"/>
    </location>
</feature>
<dbReference type="Proteomes" id="UP001055286">
    <property type="component" value="Unassembled WGS sequence"/>
</dbReference>
<evidence type="ECO:0000313" key="2">
    <source>
        <dbReference type="EMBL" id="GJD63059.1"/>
    </source>
</evidence>
<organism evidence="2 3">
    <name type="scientific">Methylobacterium frigidaeris</name>
    <dbReference type="NCBI Taxonomy" id="2038277"/>
    <lineage>
        <taxon>Bacteria</taxon>
        <taxon>Pseudomonadati</taxon>
        <taxon>Pseudomonadota</taxon>
        <taxon>Alphaproteobacteria</taxon>
        <taxon>Hyphomicrobiales</taxon>
        <taxon>Methylobacteriaceae</taxon>
        <taxon>Methylobacterium</taxon>
    </lineage>
</organism>
<evidence type="ECO:0000256" key="1">
    <source>
        <dbReference type="SAM" id="MobiDB-lite"/>
    </source>
</evidence>
<accession>A0AA37HC07</accession>
<feature type="compositionally biased region" description="Low complexity" evidence="1">
    <location>
        <begin position="115"/>
        <end position="128"/>
    </location>
</feature>
<evidence type="ECO:0000313" key="3">
    <source>
        <dbReference type="Proteomes" id="UP001055286"/>
    </source>
</evidence>
<gene>
    <name evidence="2" type="ORF">MPEAHAMD_3220</name>
</gene>
<sequence>MSSELTQSGTPDGAPEVAAADEAGAGTGSIAVGEDGASVSIAQAETVSDTAPPSMFRPTMRDVDASASETGMTVKPRPMMPDESGDATAPFTDPDAAADQALILGPSDQGETDDTTTPTAEAEGGTPTVAPTEVLSDGTNLFGDRAAMWSGNPSEVGAAYGLDPTHDEVCLCDEVSLAVGEDV</sequence>